<comment type="caution">
    <text evidence="1">The sequence shown here is derived from an EMBL/GenBank/DDBJ whole genome shotgun (WGS) entry which is preliminary data.</text>
</comment>
<evidence type="ECO:0000313" key="1">
    <source>
        <dbReference type="EMBL" id="KFI69793.1"/>
    </source>
</evidence>
<organism evidence="1 2">
    <name type="scientific">Bifidobacterium longum subsp. suis</name>
    <dbReference type="NCBI Taxonomy" id="1695"/>
    <lineage>
        <taxon>Bacteria</taxon>
        <taxon>Bacillati</taxon>
        <taxon>Actinomycetota</taxon>
        <taxon>Actinomycetes</taxon>
        <taxon>Bifidobacteriales</taxon>
        <taxon>Bifidobacteriaceae</taxon>
        <taxon>Bifidobacterium</taxon>
    </lineage>
</organism>
<reference evidence="1 2" key="1">
    <citation type="submission" date="2014-03" db="EMBL/GenBank/DDBJ databases">
        <title>Genomics of Bifidobacteria.</title>
        <authorList>
            <person name="Ventura M."/>
            <person name="Milani C."/>
            <person name="Lugli G.A."/>
        </authorList>
    </citation>
    <scope>NUCLEOTIDE SEQUENCE [LARGE SCALE GENOMIC DNA]</scope>
    <source>
        <strain evidence="1 2">LMG 21814</strain>
    </source>
</reference>
<evidence type="ECO:0008006" key="3">
    <source>
        <dbReference type="Google" id="ProtNLM"/>
    </source>
</evidence>
<evidence type="ECO:0000313" key="2">
    <source>
        <dbReference type="Proteomes" id="UP000029024"/>
    </source>
</evidence>
<gene>
    <name evidence="1" type="ORF">BLSS_0094</name>
</gene>
<sequence>MSNRIVKLPSVESFGRLTPDKWLLLKTLEEAAEMVEAGKQYLKANDPTDPSGIGREFDDHANCLACFGVNVGGELGDDRDKAKAGWIGYVRDQRRQAMLGELADVLQTVGNLITAFDITDEELAQSMDDCLVRNQERGRL</sequence>
<dbReference type="Proteomes" id="UP000029024">
    <property type="component" value="Unassembled WGS sequence"/>
</dbReference>
<proteinExistence type="predicted"/>
<dbReference type="RefSeq" id="WP_032683791.1">
    <property type="nucleotide sequence ID" value="NZ_JGZA01000015.1"/>
</dbReference>
<accession>A0A087BFJ3</accession>
<dbReference type="AlphaFoldDB" id="A0A087BFJ3"/>
<dbReference type="EMBL" id="JGZA01000015">
    <property type="protein sequence ID" value="KFI69793.1"/>
    <property type="molecule type" value="Genomic_DNA"/>
</dbReference>
<protein>
    <recommendedName>
        <fullName evidence="3">NTP pyrophosphohydrolase MazG putative catalytic core domain-containing protein</fullName>
    </recommendedName>
</protein>
<name>A0A087BFJ3_BIFLN</name>